<comment type="caution">
    <text evidence="2">The sequence shown here is derived from an EMBL/GenBank/DDBJ whole genome shotgun (WGS) entry which is preliminary data.</text>
</comment>
<feature type="transmembrane region" description="Helical" evidence="1">
    <location>
        <begin position="66"/>
        <end position="83"/>
    </location>
</feature>
<evidence type="ECO:0000313" key="2">
    <source>
        <dbReference type="EMBL" id="EJN59161.1"/>
    </source>
</evidence>
<dbReference type="EMBL" id="ALJD01000006">
    <property type="protein sequence ID" value="EJN59161.1"/>
    <property type="molecule type" value="Genomic_DNA"/>
</dbReference>
<accession>J3JFE9</accession>
<reference evidence="2 3" key="1">
    <citation type="journal article" date="2012" name="J. Bacteriol.">
        <title>Draft Genome Sequence of the Extremely Halophilic Archaeon Halogranum salarium B-1T.</title>
        <authorList>
            <person name="Kim K.K."/>
            <person name="Lee K.C."/>
            <person name="Lee J.S."/>
        </authorList>
    </citation>
    <scope>NUCLEOTIDE SEQUENCE [LARGE SCALE GENOMIC DNA]</scope>
    <source>
        <strain evidence="2 3">B-1</strain>
    </source>
</reference>
<evidence type="ECO:0000313" key="3">
    <source>
        <dbReference type="Proteomes" id="UP000007813"/>
    </source>
</evidence>
<proteinExistence type="predicted"/>
<evidence type="ECO:0000256" key="1">
    <source>
        <dbReference type="SAM" id="Phobius"/>
    </source>
</evidence>
<gene>
    <name evidence="2" type="ORF">HSB1_25820</name>
</gene>
<name>J3JFE9_9EURY</name>
<dbReference type="Proteomes" id="UP000007813">
    <property type="component" value="Unassembled WGS sequence"/>
</dbReference>
<keyword evidence="1" id="KW-0812">Transmembrane</keyword>
<dbReference type="AlphaFoldDB" id="J3JFE9"/>
<protein>
    <submittedName>
        <fullName evidence="2">Uncharacterized protein</fullName>
    </submittedName>
</protein>
<sequence>MLLQLVGYAALSALIPHSDFATVVEPLQRLPAVLLLLVALVAIPAVVIAVALGALLVAVGLHPTNTLVLAGAYLVGVAGLWGYRQLTN</sequence>
<keyword evidence="1" id="KW-0472">Membrane</keyword>
<feature type="transmembrane region" description="Helical" evidence="1">
    <location>
        <begin position="31"/>
        <end position="59"/>
    </location>
</feature>
<keyword evidence="1" id="KW-1133">Transmembrane helix</keyword>
<organism evidence="2 3">
    <name type="scientific">Halogranum salarium B-1</name>
    <dbReference type="NCBI Taxonomy" id="1210908"/>
    <lineage>
        <taxon>Archaea</taxon>
        <taxon>Methanobacteriati</taxon>
        <taxon>Methanobacteriota</taxon>
        <taxon>Stenosarchaea group</taxon>
        <taxon>Halobacteria</taxon>
        <taxon>Halobacteriales</taxon>
        <taxon>Haloferacaceae</taxon>
    </lineage>
</organism>